<dbReference type="RefSeq" id="WP_377181224.1">
    <property type="nucleotide sequence ID" value="NZ_JBHUPD010000001.1"/>
</dbReference>
<dbReference type="InterPro" id="IPR012338">
    <property type="entry name" value="Beta-lactam/transpept-like"/>
</dbReference>
<protein>
    <submittedName>
        <fullName evidence="5">Serine hydrolase domain-containing protein</fullName>
        <ecNumber evidence="5">3.-.-.-</ecNumber>
    </submittedName>
</protein>
<organism evidence="5 6">
    <name type="scientific">Mucilaginibacter ximonensis</name>
    <dbReference type="NCBI Taxonomy" id="538021"/>
    <lineage>
        <taxon>Bacteria</taxon>
        <taxon>Pseudomonadati</taxon>
        <taxon>Bacteroidota</taxon>
        <taxon>Sphingobacteriia</taxon>
        <taxon>Sphingobacteriales</taxon>
        <taxon>Sphingobacteriaceae</taxon>
        <taxon>Mucilaginibacter</taxon>
    </lineage>
</organism>
<keyword evidence="6" id="KW-1185">Reference proteome</keyword>
<comment type="subcellular location">
    <subcellularLocation>
        <location evidence="1">Membrane</location>
    </subcellularLocation>
</comment>
<sequence>MKRILTTLSFCTLVYSVNAQAINRIKLDSLFNTLASNNMDMGSIAISKHGKVIYQRAFGNAVMSPSDTVKATGNTEYRLGSITKMFTATLIFQLIEAHKLSLTGRLSSYFPNLPNADHITISNLLYHRSGLADFTKNTDFDRWSDKPQTHEQLLERIAKQKPDFEPNAAADYNNSNYLLLGYIIENICKKPYKEVLSERIIKTLSLSKTYYGETLPDIKKEAISYKYMNNQWHRDKAVWLDNFSGCGAIISTPADMLKFMEALFTGKLISKSSLSQMQTFVDDYGMGMFGFDFDTHKGFGHNGKTEGFASSLTYYPADGLAIAYCTNAEVYHKANVLNGVLSICFNKPYTIPTFKPIELKNNELDVYIGTYTAKVPAIQVAVKKAGNHLQSETHGQVIDLIALGNNEFFSKAFGFFFDFDLAGKKMIIKDVEANYVLDKQ</sequence>
<evidence type="ECO:0000256" key="1">
    <source>
        <dbReference type="ARBA" id="ARBA00004370"/>
    </source>
</evidence>
<proteinExistence type="predicted"/>
<evidence type="ECO:0000313" key="6">
    <source>
        <dbReference type="Proteomes" id="UP001597557"/>
    </source>
</evidence>
<dbReference type="EMBL" id="JBHUPD010000001">
    <property type="protein sequence ID" value="MFD2870991.1"/>
    <property type="molecule type" value="Genomic_DNA"/>
</dbReference>
<dbReference type="Pfam" id="PF00144">
    <property type="entry name" value="Beta-lactamase"/>
    <property type="match status" value="1"/>
</dbReference>
<feature type="domain" description="Beta-lactamase-related" evidence="4">
    <location>
        <begin position="42"/>
        <end position="331"/>
    </location>
</feature>
<evidence type="ECO:0000256" key="3">
    <source>
        <dbReference type="SAM" id="SignalP"/>
    </source>
</evidence>
<dbReference type="EC" id="3.-.-.-" evidence="5"/>
<evidence type="ECO:0000256" key="2">
    <source>
        <dbReference type="ARBA" id="ARBA00023136"/>
    </source>
</evidence>
<dbReference type="PANTHER" id="PTHR46825:SF11">
    <property type="entry name" value="PENICILLIN-BINDING PROTEIN 4"/>
    <property type="match status" value="1"/>
</dbReference>
<dbReference type="SUPFAM" id="SSF56601">
    <property type="entry name" value="beta-lactamase/transpeptidase-like"/>
    <property type="match status" value="1"/>
</dbReference>
<dbReference type="InterPro" id="IPR050491">
    <property type="entry name" value="AmpC-like"/>
</dbReference>
<comment type="caution">
    <text evidence="5">The sequence shown here is derived from an EMBL/GenBank/DDBJ whole genome shotgun (WGS) entry which is preliminary data.</text>
</comment>
<evidence type="ECO:0000259" key="4">
    <source>
        <dbReference type="Pfam" id="PF00144"/>
    </source>
</evidence>
<feature type="chain" id="PRO_5046205128" evidence="3">
    <location>
        <begin position="22"/>
        <end position="440"/>
    </location>
</feature>
<name>A0ABW5Y8B2_9SPHI</name>
<dbReference type="InterPro" id="IPR001466">
    <property type="entry name" value="Beta-lactam-related"/>
</dbReference>
<reference evidence="6" key="1">
    <citation type="journal article" date="2019" name="Int. J. Syst. Evol. Microbiol.">
        <title>The Global Catalogue of Microorganisms (GCM) 10K type strain sequencing project: providing services to taxonomists for standard genome sequencing and annotation.</title>
        <authorList>
            <consortium name="The Broad Institute Genomics Platform"/>
            <consortium name="The Broad Institute Genome Sequencing Center for Infectious Disease"/>
            <person name="Wu L."/>
            <person name="Ma J."/>
        </authorList>
    </citation>
    <scope>NUCLEOTIDE SEQUENCE [LARGE SCALE GENOMIC DNA]</scope>
    <source>
        <strain evidence="6">KCTC 22437</strain>
    </source>
</reference>
<keyword evidence="2" id="KW-0472">Membrane</keyword>
<dbReference type="PANTHER" id="PTHR46825">
    <property type="entry name" value="D-ALANYL-D-ALANINE-CARBOXYPEPTIDASE/ENDOPEPTIDASE AMPH"/>
    <property type="match status" value="1"/>
</dbReference>
<accession>A0ABW5Y8B2</accession>
<evidence type="ECO:0000313" key="5">
    <source>
        <dbReference type="EMBL" id="MFD2870991.1"/>
    </source>
</evidence>
<dbReference type="GO" id="GO:0016787">
    <property type="term" value="F:hydrolase activity"/>
    <property type="evidence" value="ECO:0007669"/>
    <property type="project" value="UniProtKB-KW"/>
</dbReference>
<dbReference type="Proteomes" id="UP001597557">
    <property type="component" value="Unassembled WGS sequence"/>
</dbReference>
<feature type="signal peptide" evidence="3">
    <location>
        <begin position="1"/>
        <end position="21"/>
    </location>
</feature>
<dbReference type="Gene3D" id="3.40.710.10">
    <property type="entry name" value="DD-peptidase/beta-lactamase superfamily"/>
    <property type="match status" value="1"/>
</dbReference>
<keyword evidence="3" id="KW-0732">Signal</keyword>
<gene>
    <name evidence="5" type="ORF">ACFS5N_00845</name>
</gene>
<keyword evidence="5" id="KW-0378">Hydrolase</keyword>